<name>A0A8J3EHN1_9RHOB</name>
<dbReference type="PROSITE" id="PS50887">
    <property type="entry name" value="GGDEF"/>
    <property type="match status" value="1"/>
</dbReference>
<dbReference type="SUPFAM" id="SSF141868">
    <property type="entry name" value="EAL domain-like"/>
    <property type="match status" value="1"/>
</dbReference>
<gene>
    <name evidence="3" type="ORF">GCM10011415_34390</name>
</gene>
<dbReference type="RefSeq" id="WP_188791516.1">
    <property type="nucleotide sequence ID" value="NZ_BMJV01000007.1"/>
</dbReference>
<dbReference type="Gene3D" id="3.20.20.450">
    <property type="entry name" value="EAL domain"/>
    <property type="match status" value="1"/>
</dbReference>
<organism evidence="3 4">
    <name type="scientific">Salipiger pallidus</name>
    <dbReference type="NCBI Taxonomy" id="1775170"/>
    <lineage>
        <taxon>Bacteria</taxon>
        <taxon>Pseudomonadati</taxon>
        <taxon>Pseudomonadota</taxon>
        <taxon>Alphaproteobacteria</taxon>
        <taxon>Rhodobacterales</taxon>
        <taxon>Roseobacteraceae</taxon>
        <taxon>Salipiger</taxon>
    </lineage>
</organism>
<accession>A0A8J3EHN1</accession>
<dbReference type="AlphaFoldDB" id="A0A8J3EHN1"/>
<reference evidence="3" key="1">
    <citation type="journal article" date="2014" name="Int. J. Syst. Evol. Microbiol.">
        <title>Complete genome sequence of Corynebacterium casei LMG S-19264T (=DSM 44701T), isolated from a smear-ripened cheese.</title>
        <authorList>
            <consortium name="US DOE Joint Genome Institute (JGI-PGF)"/>
            <person name="Walter F."/>
            <person name="Albersmeier A."/>
            <person name="Kalinowski J."/>
            <person name="Ruckert C."/>
        </authorList>
    </citation>
    <scope>NUCLEOTIDE SEQUENCE</scope>
    <source>
        <strain evidence="3">CGMCC 1.15762</strain>
    </source>
</reference>
<dbReference type="InterPro" id="IPR035919">
    <property type="entry name" value="EAL_sf"/>
</dbReference>
<dbReference type="PANTHER" id="PTHR33121:SF70">
    <property type="entry name" value="SIGNALING PROTEIN YKOW"/>
    <property type="match status" value="1"/>
</dbReference>
<dbReference type="InterPro" id="IPR000160">
    <property type="entry name" value="GGDEF_dom"/>
</dbReference>
<dbReference type="CDD" id="cd01949">
    <property type="entry name" value="GGDEF"/>
    <property type="match status" value="1"/>
</dbReference>
<dbReference type="SMART" id="SM00267">
    <property type="entry name" value="GGDEF"/>
    <property type="match status" value="1"/>
</dbReference>
<dbReference type="Pfam" id="PF00563">
    <property type="entry name" value="EAL"/>
    <property type="match status" value="1"/>
</dbReference>
<dbReference type="InterPro" id="IPR001633">
    <property type="entry name" value="EAL_dom"/>
</dbReference>
<evidence type="ECO:0000259" key="2">
    <source>
        <dbReference type="PROSITE" id="PS50887"/>
    </source>
</evidence>
<dbReference type="PANTHER" id="PTHR33121">
    <property type="entry name" value="CYCLIC DI-GMP PHOSPHODIESTERASE PDEF"/>
    <property type="match status" value="1"/>
</dbReference>
<protein>
    <recommendedName>
        <fullName evidence="5">Diguanylate cyclase/phosphodiesterase</fullName>
    </recommendedName>
</protein>
<dbReference type="GO" id="GO:0071111">
    <property type="term" value="F:cyclic-guanylate-specific phosphodiesterase activity"/>
    <property type="evidence" value="ECO:0007669"/>
    <property type="project" value="InterPro"/>
</dbReference>
<sequence>MKLAQDIGRPRLENGAAGEELGRRLEGVLSVVTALNASAVQFTILPFADLPEMAPLVRARDDRAASRLSHWTMVMMRRPDWSSAFRGRPGDIGADISEITDDGAFCAALVSSGTDMPFGLLTMKFAADEDPAEVNTSHAIKVAQLLGQTIQQWRELRSLELDLMDQKRRTKRLARLSELDRLTRILNHHAFKAKCSELLGNPDRPGAMMLFDVDNFKSVNDIYGHHFGDIYLCAIARAIVRALPGNAIVGRVGGDEFAAFVSSAGITKSCVERLMIACTADVQRCAARLGRPNLGHISMGAALEIDNVPDVNRLIQCADAALYACKKAGRDAGLVFDPAHHENYSALLIRPRFLRALELQEVKPFFQPVIELSTGKRCGFEVLVRWLDPQRGILAPEEFEAILGEPEMAEKLAQQLFGDAFEQFALLPGHEDQTLAINLTTVDLIKRQLVFDLQVLLSKHGLDWSQLVVEVTENTMLGPINGPVFQNLADLRSRGAKVALDDFGTGYGGLSHLRDWPVDIVKLDRSYIDDMWRNKRSAVFVNALIEVARRMGLAVIAEGVEREENRQLLKDMGCQMAQGYLFSVPLAPSSFLGTDGQDHGIAEDAEEGL</sequence>
<dbReference type="CDD" id="cd01948">
    <property type="entry name" value="EAL"/>
    <property type="match status" value="1"/>
</dbReference>
<dbReference type="NCBIfam" id="TIGR00254">
    <property type="entry name" value="GGDEF"/>
    <property type="match status" value="1"/>
</dbReference>
<feature type="domain" description="GGDEF" evidence="2">
    <location>
        <begin position="204"/>
        <end position="338"/>
    </location>
</feature>
<dbReference type="Proteomes" id="UP000617145">
    <property type="component" value="Unassembled WGS sequence"/>
</dbReference>
<keyword evidence="4" id="KW-1185">Reference proteome</keyword>
<dbReference type="SMART" id="SM00052">
    <property type="entry name" value="EAL"/>
    <property type="match status" value="1"/>
</dbReference>
<dbReference type="PROSITE" id="PS50883">
    <property type="entry name" value="EAL"/>
    <property type="match status" value="1"/>
</dbReference>
<dbReference type="InterPro" id="IPR043128">
    <property type="entry name" value="Rev_trsase/Diguanyl_cyclase"/>
</dbReference>
<feature type="domain" description="EAL" evidence="1">
    <location>
        <begin position="346"/>
        <end position="599"/>
    </location>
</feature>
<proteinExistence type="predicted"/>
<dbReference type="EMBL" id="BMJV01000007">
    <property type="protein sequence ID" value="GGG81883.1"/>
    <property type="molecule type" value="Genomic_DNA"/>
</dbReference>
<dbReference type="Pfam" id="PF00990">
    <property type="entry name" value="GGDEF"/>
    <property type="match status" value="1"/>
</dbReference>
<evidence type="ECO:0000313" key="4">
    <source>
        <dbReference type="Proteomes" id="UP000617145"/>
    </source>
</evidence>
<evidence type="ECO:0000313" key="3">
    <source>
        <dbReference type="EMBL" id="GGG81883.1"/>
    </source>
</evidence>
<reference evidence="3" key="2">
    <citation type="submission" date="2020-09" db="EMBL/GenBank/DDBJ databases">
        <authorList>
            <person name="Sun Q."/>
            <person name="Zhou Y."/>
        </authorList>
    </citation>
    <scope>NUCLEOTIDE SEQUENCE</scope>
    <source>
        <strain evidence="3">CGMCC 1.15762</strain>
    </source>
</reference>
<dbReference type="Gene3D" id="3.30.70.270">
    <property type="match status" value="1"/>
</dbReference>
<dbReference type="InterPro" id="IPR050706">
    <property type="entry name" value="Cyclic-di-GMP_PDE-like"/>
</dbReference>
<comment type="caution">
    <text evidence="3">The sequence shown here is derived from an EMBL/GenBank/DDBJ whole genome shotgun (WGS) entry which is preliminary data.</text>
</comment>
<dbReference type="SUPFAM" id="SSF55073">
    <property type="entry name" value="Nucleotide cyclase"/>
    <property type="match status" value="1"/>
</dbReference>
<evidence type="ECO:0008006" key="5">
    <source>
        <dbReference type="Google" id="ProtNLM"/>
    </source>
</evidence>
<dbReference type="InterPro" id="IPR029787">
    <property type="entry name" value="Nucleotide_cyclase"/>
</dbReference>
<evidence type="ECO:0000259" key="1">
    <source>
        <dbReference type="PROSITE" id="PS50883"/>
    </source>
</evidence>